<proteinExistence type="predicted"/>
<feature type="region of interest" description="Disordered" evidence="1">
    <location>
        <begin position="136"/>
        <end position="157"/>
    </location>
</feature>
<feature type="region of interest" description="Disordered" evidence="1">
    <location>
        <begin position="184"/>
        <end position="206"/>
    </location>
</feature>
<dbReference type="AlphaFoldDB" id="A0A1G7HRI0"/>
<dbReference type="RefSeq" id="WP_143597645.1">
    <property type="nucleotide sequence ID" value="NZ_FNBS01000002.1"/>
</dbReference>
<keyword evidence="2" id="KW-0812">Transmembrane</keyword>
<feature type="compositionally biased region" description="Basic and acidic residues" evidence="1">
    <location>
        <begin position="185"/>
        <end position="206"/>
    </location>
</feature>
<keyword evidence="2" id="KW-1133">Transmembrane helix</keyword>
<protein>
    <submittedName>
        <fullName evidence="3">Uncharacterized protein</fullName>
    </submittedName>
</protein>
<organism evidence="3 4">
    <name type="scientific">Thermoanaerobacter thermohydrosulfuricus</name>
    <name type="common">Clostridium thermohydrosulfuricum</name>
    <dbReference type="NCBI Taxonomy" id="1516"/>
    <lineage>
        <taxon>Bacteria</taxon>
        <taxon>Bacillati</taxon>
        <taxon>Bacillota</taxon>
        <taxon>Clostridia</taxon>
        <taxon>Thermoanaerobacterales</taxon>
        <taxon>Thermoanaerobacteraceae</taxon>
        <taxon>Thermoanaerobacter</taxon>
    </lineage>
</organism>
<accession>A0A1G7HRI0</accession>
<dbReference type="Proteomes" id="UP000183404">
    <property type="component" value="Unassembled WGS sequence"/>
</dbReference>
<evidence type="ECO:0000313" key="4">
    <source>
        <dbReference type="Proteomes" id="UP000183404"/>
    </source>
</evidence>
<name>A0A1G7HRI0_THETY</name>
<reference evidence="3 4" key="1">
    <citation type="submission" date="2016-10" db="EMBL/GenBank/DDBJ databases">
        <authorList>
            <person name="de Groot N.N."/>
        </authorList>
    </citation>
    <scope>NUCLEOTIDE SEQUENCE [LARGE SCALE GENOMIC DNA]</scope>
    <source>
        <strain evidence="3 4">DSM 569</strain>
    </source>
</reference>
<evidence type="ECO:0000256" key="2">
    <source>
        <dbReference type="SAM" id="Phobius"/>
    </source>
</evidence>
<feature type="transmembrane region" description="Helical" evidence="2">
    <location>
        <begin position="109"/>
        <end position="131"/>
    </location>
</feature>
<evidence type="ECO:0000313" key="3">
    <source>
        <dbReference type="EMBL" id="SDF03117.1"/>
    </source>
</evidence>
<feature type="transmembrane region" description="Helical" evidence="2">
    <location>
        <begin position="9"/>
        <end position="29"/>
    </location>
</feature>
<evidence type="ECO:0000256" key="1">
    <source>
        <dbReference type="SAM" id="MobiDB-lite"/>
    </source>
</evidence>
<sequence length="206" mass="23888">MRRIDLREALIFIVSVLTFPFVFVYLAGLELLKKAAYVIMIIFIGWFGLFLFTTGLMAFLGGEKEALKQTTDLAVNIKGAILIEIPQKIPIWTKEVVNYLQAHPFIRNLLIMWLIGFVVYQFFGLLGRYNYSSQTHESRKTPSNHHQNNSPQEVDPTDGFTKAHFDAYFPEGWQERRQNFFNQVKEAREEIHKKEQKRNEKGGGNG</sequence>
<feature type="transmembrane region" description="Helical" evidence="2">
    <location>
        <begin position="35"/>
        <end position="60"/>
    </location>
</feature>
<dbReference type="EMBL" id="FNBS01000002">
    <property type="protein sequence ID" value="SDF03117.1"/>
    <property type="molecule type" value="Genomic_DNA"/>
</dbReference>
<keyword evidence="2" id="KW-0472">Membrane</keyword>
<gene>
    <name evidence="3" type="ORF">SAMN04244560_00136</name>
</gene>